<dbReference type="InterPro" id="IPR014721">
    <property type="entry name" value="Ribsml_uS5_D2-typ_fold_subgr"/>
</dbReference>
<dbReference type="EMBL" id="METP01000058">
    <property type="protein sequence ID" value="OGC03289.1"/>
    <property type="molecule type" value="Genomic_DNA"/>
</dbReference>
<dbReference type="AlphaFoldDB" id="A0A1F4R549"/>
<evidence type="ECO:0000256" key="4">
    <source>
        <dbReference type="ARBA" id="ARBA00035259"/>
    </source>
</evidence>
<dbReference type="InterPro" id="IPR023035">
    <property type="entry name" value="Ribosomal_uS9_bac/plastid"/>
</dbReference>
<dbReference type="SUPFAM" id="SSF54211">
    <property type="entry name" value="Ribosomal protein S5 domain 2-like"/>
    <property type="match status" value="1"/>
</dbReference>
<dbReference type="GO" id="GO:0006412">
    <property type="term" value="P:translation"/>
    <property type="evidence" value="ECO:0007669"/>
    <property type="project" value="UniProtKB-UniRule"/>
</dbReference>
<dbReference type="Proteomes" id="UP000176938">
    <property type="component" value="Unassembled WGS sequence"/>
</dbReference>
<evidence type="ECO:0000256" key="5">
    <source>
        <dbReference type="HAMAP-Rule" id="MF_00532"/>
    </source>
</evidence>
<dbReference type="HAMAP" id="MF_00532_B">
    <property type="entry name" value="Ribosomal_uS9_B"/>
    <property type="match status" value="1"/>
</dbReference>
<evidence type="ECO:0000313" key="8">
    <source>
        <dbReference type="EMBL" id="OGC03289.1"/>
    </source>
</evidence>
<evidence type="ECO:0000256" key="2">
    <source>
        <dbReference type="ARBA" id="ARBA00022980"/>
    </source>
</evidence>
<dbReference type="GO" id="GO:0003735">
    <property type="term" value="F:structural constituent of ribosome"/>
    <property type="evidence" value="ECO:0007669"/>
    <property type="project" value="InterPro"/>
</dbReference>
<comment type="similarity">
    <text evidence="1 5 6">Belongs to the universal ribosomal protein uS9 family.</text>
</comment>
<keyword evidence="3 5" id="KW-0687">Ribonucleoprotein</keyword>
<accession>A0A1F4R549</accession>
<evidence type="ECO:0000256" key="3">
    <source>
        <dbReference type="ARBA" id="ARBA00023274"/>
    </source>
</evidence>
<evidence type="ECO:0000256" key="7">
    <source>
        <dbReference type="SAM" id="MobiDB-lite"/>
    </source>
</evidence>
<feature type="region of interest" description="Disordered" evidence="7">
    <location>
        <begin position="109"/>
        <end position="132"/>
    </location>
</feature>
<dbReference type="Pfam" id="PF00380">
    <property type="entry name" value="Ribosomal_S9"/>
    <property type="match status" value="1"/>
</dbReference>
<dbReference type="NCBIfam" id="NF001099">
    <property type="entry name" value="PRK00132.1"/>
    <property type="match status" value="1"/>
</dbReference>
<dbReference type="InterPro" id="IPR020574">
    <property type="entry name" value="Ribosomal_uS9_CS"/>
</dbReference>
<comment type="caution">
    <text evidence="8">The sequence shown here is derived from an EMBL/GenBank/DDBJ whole genome shotgun (WGS) entry which is preliminary data.</text>
</comment>
<reference evidence="8 9" key="1">
    <citation type="journal article" date="2016" name="Nat. Commun.">
        <title>Thousands of microbial genomes shed light on interconnected biogeochemical processes in an aquifer system.</title>
        <authorList>
            <person name="Anantharaman K."/>
            <person name="Brown C.T."/>
            <person name="Hug L.A."/>
            <person name="Sharon I."/>
            <person name="Castelle C.J."/>
            <person name="Probst A.J."/>
            <person name="Thomas B.C."/>
            <person name="Singh A."/>
            <person name="Wilkins M.J."/>
            <person name="Karaoz U."/>
            <person name="Brodie E.L."/>
            <person name="Williams K.H."/>
            <person name="Hubbard S.S."/>
            <person name="Banfield J.F."/>
        </authorList>
    </citation>
    <scope>NUCLEOTIDE SEQUENCE [LARGE SCALE GENOMIC DNA]</scope>
</reference>
<gene>
    <name evidence="5" type="primary">rpsI</name>
    <name evidence="8" type="ORF">A3H38_00695</name>
</gene>
<sequence>MPPGLRYYGTGRRKEAIAKVWLKPGSGQFNINGKSLTEYFCNRKVLEFQVARPLVITNTQLNYDVFAEAYGGGVPGQAGAISLGISRALLEVSPDFRVKLKREGFLTRDPRTKERKKYGHKRARKSFQYTKR</sequence>
<dbReference type="GO" id="GO:0003723">
    <property type="term" value="F:RNA binding"/>
    <property type="evidence" value="ECO:0007669"/>
    <property type="project" value="TreeGrafter"/>
</dbReference>
<dbReference type="InterPro" id="IPR020568">
    <property type="entry name" value="Ribosomal_Su5_D2-typ_SF"/>
</dbReference>
<dbReference type="PANTHER" id="PTHR21569:SF1">
    <property type="entry name" value="SMALL RIBOSOMAL SUBUNIT PROTEIN US9M"/>
    <property type="match status" value="1"/>
</dbReference>
<dbReference type="PROSITE" id="PS00360">
    <property type="entry name" value="RIBOSOMAL_S9"/>
    <property type="match status" value="1"/>
</dbReference>
<proteinExistence type="inferred from homology"/>
<name>A0A1F4R549_UNCSA</name>
<dbReference type="Gene3D" id="3.30.230.10">
    <property type="match status" value="1"/>
</dbReference>
<organism evidence="8 9">
    <name type="scientific">candidate division WOR-1 bacterium RIFCSPLOWO2_02_FULL_46_20</name>
    <dbReference type="NCBI Taxonomy" id="1802567"/>
    <lineage>
        <taxon>Bacteria</taxon>
        <taxon>Bacillati</taxon>
        <taxon>Saganbacteria</taxon>
    </lineage>
</organism>
<dbReference type="InterPro" id="IPR000754">
    <property type="entry name" value="Ribosomal_uS9"/>
</dbReference>
<evidence type="ECO:0000256" key="6">
    <source>
        <dbReference type="RuleBase" id="RU003815"/>
    </source>
</evidence>
<dbReference type="GO" id="GO:0022627">
    <property type="term" value="C:cytosolic small ribosomal subunit"/>
    <property type="evidence" value="ECO:0007669"/>
    <property type="project" value="TreeGrafter"/>
</dbReference>
<evidence type="ECO:0000313" key="9">
    <source>
        <dbReference type="Proteomes" id="UP000176938"/>
    </source>
</evidence>
<protein>
    <recommendedName>
        <fullName evidence="4 5">Small ribosomal subunit protein uS9</fullName>
    </recommendedName>
</protein>
<keyword evidence="2 5" id="KW-0689">Ribosomal protein</keyword>
<evidence type="ECO:0000256" key="1">
    <source>
        <dbReference type="ARBA" id="ARBA00005251"/>
    </source>
</evidence>
<dbReference type="FunFam" id="3.30.230.10:FF:000001">
    <property type="entry name" value="30S ribosomal protein S9"/>
    <property type="match status" value="1"/>
</dbReference>
<dbReference type="PANTHER" id="PTHR21569">
    <property type="entry name" value="RIBOSOMAL PROTEIN S9"/>
    <property type="match status" value="1"/>
</dbReference>
<feature type="compositionally biased region" description="Basic residues" evidence="7">
    <location>
        <begin position="113"/>
        <end position="132"/>
    </location>
</feature>